<protein>
    <recommendedName>
        <fullName evidence="2">Translocase of chloroplast 159/132 membrane anchor domain-containing protein</fullName>
    </recommendedName>
</protein>
<name>A0AAV8SYG6_9ROSI</name>
<sequence length="257" mass="28173">MNKNSVDETFEATVDIHVETNNKIDKGGIPGEVGNDEPTAGKEVSENDNPNVGKEVFKDFGLIGESKWSKEINIDTTNIVVEEKGEEIHNDVTILVVEEKSKEIHDDVSNLTAEDIKSGPLHADAKVDSVEDKNVRIKQLRNKTEKEVIPSEIPSSTNLPAHPVGLGRVAPLLKPALGLCSHHVLMELCLMCNLNRLKMMKKMAIAAKDLSGEYNESFEEESGVPASTPVPMSDLALLASFGSDNPTHRYRYLDSSN</sequence>
<dbReference type="Pfam" id="PF11886">
    <property type="entry name" value="TOC159_MAD"/>
    <property type="match status" value="1"/>
</dbReference>
<comment type="caution">
    <text evidence="3">The sequence shown here is derived from an EMBL/GenBank/DDBJ whole genome shotgun (WGS) entry which is preliminary data.</text>
</comment>
<evidence type="ECO:0000256" key="1">
    <source>
        <dbReference type="SAM" id="MobiDB-lite"/>
    </source>
</evidence>
<dbReference type="AlphaFoldDB" id="A0AAV8SYG6"/>
<accession>A0AAV8SYG6</accession>
<feature type="region of interest" description="Disordered" evidence="1">
    <location>
        <begin position="21"/>
        <end position="49"/>
    </location>
</feature>
<dbReference type="EMBL" id="JAIWQS010000007">
    <property type="protein sequence ID" value="KAJ8759452.1"/>
    <property type="molecule type" value="Genomic_DNA"/>
</dbReference>
<evidence type="ECO:0000313" key="3">
    <source>
        <dbReference type="EMBL" id="KAJ8759452.1"/>
    </source>
</evidence>
<dbReference type="InterPro" id="IPR024283">
    <property type="entry name" value="TOC159_MAD"/>
</dbReference>
<dbReference type="Proteomes" id="UP001159364">
    <property type="component" value="Linkage Group LG07"/>
</dbReference>
<reference evidence="3 4" key="1">
    <citation type="submission" date="2021-09" db="EMBL/GenBank/DDBJ databases">
        <title>Genomic insights and catalytic innovation underlie evolution of tropane alkaloids biosynthesis.</title>
        <authorList>
            <person name="Wang Y.-J."/>
            <person name="Tian T."/>
            <person name="Huang J.-P."/>
            <person name="Huang S.-X."/>
        </authorList>
    </citation>
    <scope>NUCLEOTIDE SEQUENCE [LARGE SCALE GENOMIC DNA]</scope>
    <source>
        <strain evidence="3">KIB-2018</strain>
        <tissue evidence="3">Leaf</tissue>
    </source>
</reference>
<proteinExistence type="predicted"/>
<feature type="domain" description="Translocase of chloroplast 159/132 membrane anchor" evidence="2">
    <location>
        <begin position="228"/>
        <end position="257"/>
    </location>
</feature>
<organism evidence="3 4">
    <name type="scientific">Erythroxylum novogranatense</name>
    <dbReference type="NCBI Taxonomy" id="1862640"/>
    <lineage>
        <taxon>Eukaryota</taxon>
        <taxon>Viridiplantae</taxon>
        <taxon>Streptophyta</taxon>
        <taxon>Embryophyta</taxon>
        <taxon>Tracheophyta</taxon>
        <taxon>Spermatophyta</taxon>
        <taxon>Magnoliopsida</taxon>
        <taxon>eudicotyledons</taxon>
        <taxon>Gunneridae</taxon>
        <taxon>Pentapetalae</taxon>
        <taxon>rosids</taxon>
        <taxon>fabids</taxon>
        <taxon>Malpighiales</taxon>
        <taxon>Erythroxylaceae</taxon>
        <taxon>Erythroxylum</taxon>
    </lineage>
</organism>
<keyword evidence="4" id="KW-1185">Reference proteome</keyword>
<evidence type="ECO:0000259" key="2">
    <source>
        <dbReference type="Pfam" id="PF11886"/>
    </source>
</evidence>
<evidence type="ECO:0000313" key="4">
    <source>
        <dbReference type="Proteomes" id="UP001159364"/>
    </source>
</evidence>
<gene>
    <name evidence="3" type="ORF">K2173_006993</name>
</gene>